<keyword evidence="12" id="KW-1185">Reference proteome</keyword>
<comment type="function">
    <text evidence="9">Part of the tripartite ATP-independent periplasmic (TRAP) transport system.</text>
</comment>
<dbReference type="OrthoDB" id="2877624at2"/>
<comment type="subunit">
    <text evidence="9">The complex comprises the extracytoplasmic solute receptor protein and the two transmembrane proteins.</text>
</comment>
<reference evidence="12" key="1">
    <citation type="submission" date="2015-07" db="EMBL/GenBank/DDBJ databases">
        <authorList>
            <person name="Rodrigo-Torres Lidia"/>
            <person name="Arahal R.David."/>
        </authorList>
    </citation>
    <scope>NUCLEOTIDE SEQUENCE [LARGE SCALE GENOMIC DNA]</scope>
    <source>
        <strain evidence="12">CECT 4801</strain>
    </source>
</reference>
<keyword evidence="4 9" id="KW-0997">Cell inner membrane</keyword>
<evidence type="ECO:0000256" key="1">
    <source>
        <dbReference type="ARBA" id="ARBA00004429"/>
    </source>
</evidence>
<feature type="transmembrane region" description="Helical" evidence="9">
    <location>
        <begin position="98"/>
        <end position="119"/>
    </location>
</feature>
<proteinExistence type="inferred from homology"/>
<dbReference type="RefSeq" id="WP_055655292.1">
    <property type="nucleotide sequence ID" value="NZ_CP045627.1"/>
</dbReference>
<evidence type="ECO:0000259" key="10">
    <source>
        <dbReference type="Pfam" id="PF04290"/>
    </source>
</evidence>
<dbReference type="InterPro" id="IPR007387">
    <property type="entry name" value="TRAP_DctQ"/>
</dbReference>
<keyword evidence="7 9" id="KW-0472">Membrane</keyword>
<dbReference type="GO" id="GO:0015740">
    <property type="term" value="P:C4-dicarboxylate transport"/>
    <property type="evidence" value="ECO:0007669"/>
    <property type="project" value="TreeGrafter"/>
</dbReference>
<evidence type="ECO:0000256" key="5">
    <source>
        <dbReference type="ARBA" id="ARBA00022692"/>
    </source>
</evidence>
<comment type="subcellular location">
    <subcellularLocation>
        <location evidence="1 9">Cell inner membrane</location>
        <topology evidence="1 9">Multi-pass membrane protein</topology>
    </subcellularLocation>
</comment>
<dbReference type="EMBL" id="CXST01000001">
    <property type="protein sequence ID" value="CTQ43194.1"/>
    <property type="molecule type" value="Genomic_DNA"/>
</dbReference>
<dbReference type="Proteomes" id="UP000048926">
    <property type="component" value="Unassembled WGS sequence"/>
</dbReference>
<evidence type="ECO:0000256" key="4">
    <source>
        <dbReference type="ARBA" id="ARBA00022519"/>
    </source>
</evidence>
<feature type="domain" description="Tripartite ATP-independent periplasmic transporters DctQ component" evidence="10">
    <location>
        <begin position="35"/>
        <end position="166"/>
    </location>
</feature>
<feature type="transmembrane region" description="Helical" evidence="9">
    <location>
        <begin position="55"/>
        <end position="77"/>
    </location>
</feature>
<feature type="transmembrane region" description="Helical" evidence="9">
    <location>
        <begin position="139"/>
        <end position="162"/>
    </location>
</feature>
<dbReference type="AlphaFoldDB" id="A0A0M6Y0G9"/>
<evidence type="ECO:0000256" key="3">
    <source>
        <dbReference type="ARBA" id="ARBA00022475"/>
    </source>
</evidence>
<keyword evidence="6 9" id="KW-1133">Transmembrane helix</keyword>
<evidence type="ECO:0000256" key="6">
    <source>
        <dbReference type="ARBA" id="ARBA00022989"/>
    </source>
</evidence>
<dbReference type="PANTHER" id="PTHR35011">
    <property type="entry name" value="2,3-DIKETO-L-GULONATE TRAP TRANSPORTER SMALL PERMEASE PROTEIN YIAM"/>
    <property type="match status" value="1"/>
</dbReference>
<keyword evidence="5 9" id="KW-0812">Transmembrane</keyword>
<dbReference type="Pfam" id="PF04290">
    <property type="entry name" value="DctQ"/>
    <property type="match status" value="1"/>
</dbReference>
<keyword evidence="3" id="KW-1003">Cell membrane</keyword>
<feature type="transmembrane region" description="Helical" evidence="9">
    <location>
        <begin position="21"/>
        <end position="49"/>
    </location>
</feature>
<comment type="similarity">
    <text evidence="8 9">Belongs to the TRAP transporter small permease family.</text>
</comment>
<dbReference type="InterPro" id="IPR055348">
    <property type="entry name" value="DctQ"/>
</dbReference>
<dbReference type="GO" id="GO:0005886">
    <property type="term" value="C:plasma membrane"/>
    <property type="evidence" value="ECO:0007669"/>
    <property type="project" value="UniProtKB-SubCell"/>
</dbReference>
<evidence type="ECO:0000256" key="8">
    <source>
        <dbReference type="ARBA" id="ARBA00038436"/>
    </source>
</evidence>
<evidence type="ECO:0000256" key="7">
    <source>
        <dbReference type="ARBA" id="ARBA00023136"/>
    </source>
</evidence>
<sequence length="169" mass="17923">MSAESNGQAPRRIDTIRRGAGFLLGLACLCVLAALIGLTCVDVVARYAFNSPVNGAYELTELLLATLIFLALPLTTAAGEHIEVELLDGLKSALLKRLGTLVAAVCTVGVLALIAFKLFEHAEKMDRRGQVTDSLQIPLSLIGWLGAASFALSAIAAIVFAARRFREKA</sequence>
<evidence type="ECO:0000256" key="9">
    <source>
        <dbReference type="RuleBase" id="RU369079"/>
    </source>
</evidence>
<accession>A0A0M6Y0G9</accession>
<protein>
    <recommendedName>
        <fullName evidence="9">TRAP transporter small permease protein</fullName>
    </recommendedName>
</protein>
<evidence type="ECO:0000313" key="11">
    <source>
        <dbReference type="EMBL" id="CTQ43194.1"/>
    </source>
</evidence>
<keyword evidence="2 9" id="KW-0813">Transport</keyword>
<dbReference type="GO" id="GO:0022857">
    <property type="term" value="F:transmembrane transporter activity"/>
    <property type="evidence" value="ECO:0007669"/>
    <property type="project" value="UniProtKB-UniRule"/>
</dbReference>
<dbReference type="PANTHER" id="PTHR35011:SF10">
    <property type="entry name" value="TRAP TRANSPORTER SMALL PERMEASE PROTEIN"/>
    <property type="match status" value="1"/>
</dbReference>
<evidence type="ECO:0000256" key="2">
    <source>
        <dbReference type="ARBA" id="ARBA00022448"/>
    </source>
</evidence>
<name>A0A0M6Y0G9_9HYPH</name>
<evidence type="ECO:0000313" key="12">
    <source>
        <dbReference type="Proteomes" id="UP000048926"/>
    </source>
</evidence>
<gene>
    <name evidence="11" type="ORF">LAL4801_01630</name>
</gene>
<dbReference type="STRING" id="187304.B0E33_22055"/>
<organism evidence="11 12">
    <name type="scientific">Roseibium aggregatum</name>
    <dbReference type="NCBI Taxonomy" id="187304"/>
    <lineage>
        <taxon>Bacteria</taxon>
        <taxon>Pseudomonadati</taxon>
        <taxon>Pseudomonadota</taxon>
        <taxon>Alphaproteobacteria</taxon>
        <taxon>Hyphomicrobiales</taxon>
        <taxon>Stappiaceae</taxon>
        <taxon>Roseibium</taxon>
    </lineage>
</organism>